<protein>
    <submittedName>
        <fullName evidence="1">Uncharacterized protein</fullName>
    </submittedName>
</protein>
<dbReference type="Proteomes" id="UP000198680">
    <property type="component" value="Unassembled WGS sequence"/>
</dbReference>
<accession>A0A1H0B7F7</accession>
<organism evidence="1 2">
    <name type="scientific">Geodermatophilus siccatus</name>
    <dbReference type="NCBI Taxonomy" id="1137991"/>
    <lineage>
        <taxon>Bacteria</taxon>
        <taxon>Bacillati</taxon>
        <taxon>Actinomycetota</taxon>
        <taxon>Actinomycetes</taxon>
        <taxon>Geodermatophilales</taxon>
        <taxon>Geodermatophilaceae</taxon>
        <taxon>Geodermatophilus</taxon>
    </lineage>
</organism>
<dbReference type="EMBL" id="FNHE01000020">
    <property type="protein sequence ID" value="SDN41564.1"/>
    <property type="molecule type" value="Genomic_DNA"/>
</dbReference>
<name>A0A1H0B7F7_9ACTN</name>
<evidence type="ECO:0000313" key="2">
    <source>
        <dbReference type="Proteomes" id="UP000198680"/>
    </source>
</evidence>
<evidence type="ECO:0000313" key="1">
    <source>
        <dbReference type="EMBL" id="SDN41564.1"/>
    </source>
</evidence>
<proteinExistence type="predicted"/>
<dbReference type="AlphaFoldDB" id="A0A1H0B7F7"/>
<keyword evidence="2" id="KW-1185">Reference proteome</keyword>
<reference evidence="2" key="1">
    <citation type="submission" date="2016-10" db="EMBL/GenBank/DDBJ databases">
        <authorList>
            <person name="Varghese N."/>
            <person name="Submissions S."/>
        </authorList>
    </citation>
    <scope>NUCLEOTIDE SEQUENCE [LARGE SCALE GENOMIC DNA]</scope>
    <source>
        <strain evidence="2">DSM 45419</strain>
    </source>
</reference>
<gene>
    <name evidence="1" type="ORF">SAMN05660642_04793</name>
</gene>
<sequence>MWRALAAEQVAALLVEGCAATVKRAERGLINDDTTAADLFATVLAEDVFGGHLPIKVVTVRTEVKPDANGGPVLYIVQPKAAKNDAGILSTNLELTFYRPPLFAPLDAHAIQEACRERNYSVDVGLWSSVDRGGFYEDPARVKVSRIFPTVPILSHEAGDVEVELYANAVRNHLRNAVTYYGEREGIRLAGEAPEGRANAETVSHRVVSRTNAKGGDVRVTVETVHTVRPDVLLMGQPVAEMMREAIRQQVGTMANNIGRVVSIDPVDVKVPGLPSSRYADTRPFEVTAHFGIMYRIG</sequence>